<evidence type="ECO:0000313" key="7">
    <source>
        <dbReference type="EMBL" id="ETW78145.1"/>
    </source>
</evidence>
<feature type="domain" description="RING-type" evidence="5">
    <location>
        <begin position="206"/>
        <end position="243"/>
    </location>
</feature>
<dbReference type="SUPFAM" id="SSF57850">
    <property type="entry name" value="RING/U-box"/>
    <property type="match status" value="1"/>
</dbReference>
<dbReference type="InterPro" id="IPR013083">
    <property type="entry name" value="Znf_RING/FYVE/PHD"/>
</dbReference>
<dbReference type="eggNOG" id="KOG0320">
    <property type="taxonomic scope" value="Eukaryota"/>
</dbReference>
<dbReference type="OrthoDB" id="6270329at2759"/>
<dbReference type="EMBL" id="KI925462">
    <property type="protein sequence ID" value="ETW78145.1"/>
    <property type="molecule type" value="Genomic_DNA"/>
</dbReference>
<reference evidence="7 8" key="1">
    <citation type="journal article" date="2012" name="New Phytol.">
        <title>Insight into trade-off between wood decay and parasitism from the genome of a fungal forest pathogen.</title>
        <authorList>
            <person name="Olson A."/>
            <person name="Aerts A."/>
            <person name="Asiegbu F."/>
            <person name="Belbahri L."/>
            <person name="Bouzid O."/>
            <person name="Broberg A."/>
            <person name="Canback B."/>
            <person name="Coutinho P.M."/>
            <person name="Cullen D."/>
            <person name="Dalman K."/>
            <person name="Deflorio G."/>
            <person name="van Diepen L.T."/>
            <person name="Dunand C."/>
            <person name="Duplessis S."/>
            <person name="Durling M."/>
            <person name="Gonthier P."/>
            <person name="Grimwood J."/>
            <person name="Fossdal C.G."/>
            <person name="Hansson D."/>
            <person name="Henrissat B."/>
            <person name="Hietala A."/>
            <person name="Himmelstrand K."/>
            <person name="Hoffmeister D."/>
            <person name="Hogberg N."/>
            <person name="James T.Y."/>
            <person name="Karlsson M."/>
            <person name="Kohler A."/>
            <person name="Kues U."/>
            <person name="Lee Y.H."/>
            <person name="Lin Y.C."/>
            <person name="Lind M."/>
            <person name="Lindquist E."/>
            <person name="Lombard V."/>
            <person name="Lucas S."/>
            <person name="Lunden K."/>
            <person name="Morin E."/>
            <person name="Murat C."/>
            <person name="Park J."/>
            <person name="Raffaello T."/>
            <person name="Rouze P."/>
            <person name="Salamov A."/>
            <person name="Schmutz J."/>
            <person name="Solheim H."/>
            <person name="Stahlberg J."/>
            <person name="Velez H."/>
            <person name="de Vries R.P."/>
            <person name="Wiebenga A."/>
            <person name="Woodward S."/>
            <person name="Yakovlev I."/>
            <person name="Garbelotto M."/>
            <person name="Martin F."/>
            <person name="Grigoriev I.V."/>
            <person name="Stenlid J."/>
        </authorList>
    </citation>
    <scope>NUCLEOTIDE SEQUENCE [LARGE SCALE GENOMIC DNA]</scope>
    <source>
        <strain evidence="7 8">TC 32-1</strain>
    </source>
</reference>
<accession>W4JYG1</accession>
<dbReference type="GO" id="GO:0008270">
    <property type="term" value="F:zinc ion binding"/>
    <property type="evidence" value="ECO:0007669"/>
    <property type="project" value="UniProtKB-KW"/>
</dbReference>
<evidence type="ECO:0008006" key="9">
    <source>
        <dbReference type="Google" id="ProtNLM"/>
    </source>
</evidence>
<dbReference type="HOGENOM" id="CLU_1038506_0_0_1"/>
<dbReference type="SMART" id="SM00184">
    <property type="entry name" value="RING"/>
    <property type="match status" value="1"/>
</dbReference>
<dbReference type="InterPro" id="IPR001841">
    <property type="entry name" value="Znf_RING"/>
</dbReference>
<keyword evidence="3" id="KW-0862">Zinc</keyword>
<dbReference type="Pfam" id="PF12874">
    <property type="entry name" value="zf-met"/>
    <property type="match status" value="1"/>
</dbReference>
<dbReference type="SUPFAM" id="SSF57667">
    <property type="entry name" value="beta-beta-alpha zinc fingers"/>
    <property type="match status" value="1"/>
</dbReference>
<dbReference type="InParanoid" id="W4JYG1"/>
<dbReference type="PROSITE" id="PS00518">
    <property type="entry name" value="ZF_RING_1"/>
    <property type="match status" value="1"/>
</dbReference>
<dbReference type="GeneID" id="20676474"/>
<keyword evidence="1" id="KW-0479">Metal-binding</keyword>
<dbReference type="Pfam" id="PF13920">
    <property type="entry name" value="zf-C3HC4_3"/>
    <property type="match status" value="1"/>
</dbReference>
<evidence type="ECO:0000259" key="6">
    <source>
        <dbReference type="PROSITE" id="PS50157"/>
    </source>
</evidence>
<gene>
    <name evidence="7" type="ORF">HETIRDRAFT_454178</name>
</gene>
<dbReference type="RefSeq" id="XP_009550143.1">
    <property type="nucleotide sequence ID" value="XM_009551848.1"/>
</dbReference>
<dbReference type="Pfam" id="PF12171">
    <property type="entry name" value="zf-C2H2_jaz"/>
    <property type="match status" value="1"/>
</dbReference>
<evidence type="ECO:0000259" key="5">
    <source>
        <dbReference type="PROSITE" id="PS50089"/>
    </source>
</evidence>
<dbReference type="Gene3D" id="3.30.40.10">
    <property type="entry name" value="Zinc/RING finger domain, C3HC4 (zinc finger)"/>
    <property type="match status" value="1"/>
</dbReference>
<organism evidence="7 8">
    <name type="scientific">Heterobasidion irregulare (strain TC 32-1)</name>
    <dbReference type="NCBI Taxonomy" id="747525"/>
    <lineage>
        <taxon>Eukaryota</taxon>
        <taxon>Fungi</taxon>
        <taxon>Dikarya</taxon>
        <taxon>Basidiomycota</taxon>
        <taxon>Agaricomycotina</taxon>
        <taxon>Agaricomycetes</taxon>
        <taxon>Russulales</taxon>
        <taxon>Bondarzewiaceae</taxon>
        <taxon>Heterobasidion</taxon>
        <taxon>Heterobasidion annosum species complex</taxon>
    </lineage>
</organism>
<dbReference type="AlphaFoldDB" id="W4JYG1"/>
<name>W4JYG1_HETIT</name>
<evidence type="ECO:0000256" key="1">
    <source>
        <dbReference type="ARBA" id="ARBA00022723"/>
    </source>
</evidence>
<dbReference type="Proteomes" id="UP000030671">
    <property type="component" value="Unassembled WGS sequence"/>
</dbReference>
<dbReference type="InterPro" id="IPR013087">
    <property type="entry name" value="Znf_C2H2_type"/>
</dbReference>
<dbReference type="SMART" id="SM00355">
    <property type="entry name" value="ZnF_C2H2"/>
    <property type="match status" value="3"/>
</dbReference>
<feature type="domain" description="C2H2-type" evidence="6">
    <location>
        <begin position="10"/>
        <end position="40"/>
    </location>
</feature>
<dbReference type="PROSITE" id="PS50157">
    <property type="entry name" value="ZINC_FINGER_C2H2_2"/>
    <property type="match status" value="2"/>
</dbReference>
<proteinExistence type="predicted"/>
<evidence type="ECO:0000256" key="2">
    <source>
        <dbReference type="ARBA" id="ARBA00022771"/>
    </source>
</evidence>
<evidence type="ECO:0000313" key="8">
    <source>
        <dbReference type="Proteomes" id="UP000030671"/>
    </source>
</evidence>
<dbReference type="KEGG" id="hir:HETIRDRAFT_454178"/>
<dbReference type="InterPro" id="IPR022755">
    <property type="entry name" value="Znf_C2H2_jaz"/>
</dbReference>
<feature type="domain" description="C2H2-type" evidence="6">
    <location>
        <begin position="62"/>
        <end position="92"/>
    </location>
</feature>
<evidence type="ECO:0000256" key="4">
    <source>
        <dbReference type="PROSITE-ProRule" id="PRU00042"/>
    </source>
</evidence>
<dbReference type="InterPro" id="IPR017907">
    <property type="entry name" value="Znf_RING_CS"/>
</dbReference>
<sequence>MIGAMNLNVFYCTVCDKYFVSKRAREEHVQKSTNHPQCEPCQKRFAHMNALRTHYVTSNKHHYCSVCEKFFETAAGFKVHIEVAAVHRDDSDDEDDEDDFDDCEDLPEGWEDEYGRLVFPQENERHKILYGDATKSPFDEYLNDGEKSGEPTDEDKAASLANDESQLNAEMRACMLVDVVHDQDMDSYPKLSEHQKHIATGVHVTCPVCLKYPTSTATLGCGHLLCTRCIRKHLNKHMACPVCWKPTKAADVVHVKPCLI</sequence>
<protein>
    <recommendedName>
        <fullName evidence="9">RING-type domain-containing protein</fullName>
    </recommendedName>
</protein>
<evidence type="ECO:0000256" key="3">
    <source>
        <dbReference type="ARBA" id="ARBA00022833"/>
    </source>
</evidence>
<dbReference type="Gene3D" id="3.30.160.60">
    <property type="entry name" value="Classic Zinc Finger"/>
    <property type="match status" value="1"/>
</dbReference>
<dbReference type="InterPro" id="IPR036236">
    <property type="entry name" value="Znf_C2H2_sf"/>
</dbReference>
<dbReference type="PROSITE" id="PS50089">
    <property type="entry name" value="ZF_RING_2"/>
    <property type="match status" value="1"/>
</dbReference>
<keyword evidence="8" id="KW-1185">Reference proteome</keyword>
<keyword evidence="2 4" id="KW-0863">Zinc-finger</keyword>